<dbReference type="AlphaFoldDB" id="A0A165JF15"/>
<feature type="region of interest" description="Disordered" evidence="1">
    <location>
        <begin position="1"/>
        <end position="37"/>
    </location>
</feature>
<sequence length="200" mass="21837">MTTPPVTTSESLEPWKDPHQRQDVDLSNEAPTSEPLKTKGDLTTLIMQSSANGRVYEFVYWILQHPHADPTAPIIYEVICTDPPEILAHCDDAVCASDTCFDFPPDSPVGLDLVSGLSLDLAGFSTVLDATQKRFSFPRCAHIVLSSRLGEIDLGSFLEDIRTAGELLHWLDLPNASEISFGDASAVGFSIDYPPVPVDH</sequence>
<evidence type="ECO:0000313" key="2">
    <source>
        <dbReference type="EMBL" id="KZV94751.1"/>
    </source>
</evidence>
<dbReference type="EMBL" id="KV425967">
    <property type="protein sequence ID" value="KZV94751.1"/>
    <property type="molecule type" value="Genomic_DNA"/>
</dbReference>
<keyword evidence="3" id="KW-1185">Reference proteome</keyword>
<reference evidence="2 3" key="1">
    <citation type="journal article" date="2016" name="Mol. Biol. Evol.">
        <title>Comparative Genomics of Early-Diverging Mushroom-Forming Fungi Provides Insights into the Origins of Lignocellulose Decay Capabilities.</title>
        <authorList>
            <person name="Nagy L.G."/>
            <person name="Riley R."/>
            <person name="Tritt A."/>
            <person name="Adam C."/>
            <person name="Daum C."/>
            <person name="Floudas D."/>
            <person name="Sun H."/>
            <person name="Yadav J.S."/>
            <person name="Pangilinan J."/>
            <person name="Larsson K.H."/>
            <person name="Matsuura K."/>
            <person name="Barry K."/>
            <person name="Labutti K."/>
            <person name="Kuo R."/>
            <person name="Ohm R.A."/>
            <person name="Bhattacharya S.S."/>
            <person name="Shirouzu T."/>
            <person name="Yoshinaga Y."/>
            <person name="Martin F.M."/>
            <person name="Grigoriev I.V."/>
            <person name="Hibbett D.S."/>
        </authorList>
    </citation>
    <scope>NUCLEOTIDE SEQUENCE [LARGE SCALE GENOMIC DNA]</scope>
    <source>
        <strain evidence="2 3">HHB12029</strain>
    </source>
</reference>
<accession>A0A165JF15</accession>
<proteinExistence type="predicted"/>
<dbReference type="InParanoid" id="A0A165JF15"/>
<name>A0A165JF15_EXIGL</name>
<organism evidence="2 3">
    <name type="scientific">Exidia glandulosa HHB12029</name>
    <dbReference type="NCBI Taxonomy" id="1314781"/>
    <lineage>
        <taxon>Eukaryota</taxon>
        <taxon>Fungi</taxon>
        <taxon>Dikarya</taxon>
        <taxon>Basidiomycota</taxon>
        <taxon>Agaricomycotina</taxon>
        <taxon>Agaricomycetes</taxon>
        <taxon>Auriculariales</taxon>
        <taxon>Exidiaceae</taxon>
        <taxon>Exidia</taxon>
    </lineage>
</organism>
<protein>
    <submittedName>
        <fullName evidence="2">Uncharacterized protein</fullName>
    </submittedName>
</protein>
<feature type="compositionally biased region" description="Basic and acidic residues" evidence="1">
    <location>
        <begin position="13"/>
        <end position="24"/>
    </location>
</feature>
<evidence type="ECO:0000256" key="1">
    <source>
        <dbReference type="SAM" id="MobiDB-lite"/>
    </source>
</evidence>
<dbReference type="Proteomes" id="UP000077266">
    <property type="component" value="Unassembled WGS sequence"/>
</dbReference>
<feature type="compositionally biased region" description="Polar residues" evidence="1">
    <location>
        <begin position="1"/>
        <end position="11"/>
    </location>
</feature>
<evidence type="ECO:0000313" key="3">
    <source>
        <dbReference type="Proteomes" id="UP000077266"/>
    </source>
</evidence>
<gene>
    <name evidence="2" type="ORF">EXIGLDRAFT_834732</name>
</gene>